<gene>
    <name evidence="2" type="ORF">LCGC14_0280070</name>
</gene>
<organism evidence="2">
    <name type="scientific">marine sediment metagenome</name>
    <dbReference type="NCBI Taxonomy" id="412755"/>
    <lineage>
        <taxon>unclassified sequences</taxon>
        <taxon>metagenomes</taxon>
        <taxon>ecological metagenomes</taxon>
    </lineage>
</organism>
<dbReference type="AlphaFoldDB" id="A0A0F9U1D6"/>
<keyword evidence="1" id="KW-0812">Transmembrane</keyword>
<feature type="transmembrane region" description="Helical" evidence="1">
    <location>
        <begin position="58"/>
        <end position="78"/>
    </location>
</feature>
<name>A0A0F9U1D6_9ZZZZ</name>
<comment type="caution">
    <text evidence="2">The sequence shown here is derived from an EMBL/GenBank/DDBJ whole genome shotgun (WGS) entry which is preliminary data.</text>
</comment>
<protein>
    <submittedName>
        <fullName evidence="2">Uncharacterized protein</fullName>
    </submittedName>
</protein>
<proteinExistence type="predicted"/>
<reference evidence="2" key="1">
    <citation type="journal article" date="2015" name="Nature">
        <title>Complex archaea that bridge the gap between prokaryotes and eukaryotes.</title>
        <authorList>
            <person name="Spang A."/>
            <person name="Saw J.H."/>
            <person name="Jorgensen S.L."/>
            <person name="Zaremba-Niedzwiedzka K."/>
            <person name="Martijn J."/>
            <person name="Lind A.E."/>
            <person name="van Eijk R."/>
            <person name="Schleper C."/>
            <person name="Guy L."/>
            <person name="Ettema T.J."/>
        </authorList>
    </citation>
    <scope>NUCLEOTIDE SEQUENCE</scope>
</reference>
<dbReference type="EMBL" id="LAZR01000160">
    <property type="protein sequence ID" value="KKN85349.1"/>
    <property type="molecule type" value="Genomic_DNA"/>
</dbReference>
<evidence type="ECO:0000313" key="2">
    <source>
        <dbReference type="EMBL" id="KKN85349.1"/>
    </source>
</evidence>
<sequence length="164" mass="17956">MGAVTNFTADSVQFSTQAGMVDGSRAVLRSGQRVLGVALVLAATGLWLTPGSNFGSDVMLFKVGLSVLSLMLGASLMLSGQKPALPDIQIDTLRRELRLVRPRAVGSKRVLHRCSFCDLGRVERVGRNFHFWDERGNFIVDVHIAERRVVDNLTFSLRDSGQVV</sequence>
<keyword evidence="1" id="KW-1133">Transmembrane helix</keyword>
<keyword evidence="1" id="KW-0472">Membrane</keyword>
<evidence type="ECO:0000256" key="1">
    <source>
        <dbReference type="SAM" id="Phobius"/>
    </source>
</evidence>
<feature type="transmembrane region" description="Helical" evidence="1">
    <location>
        <begin position="34"/>
        <end position="52"/>
    </location>
</feature>
<accession>A0A0F9U1D6</accession>